<dbReference type="InterPro" id="IPR010917">
    <property type="entry name" value="TonB_rcpt_CS"/>
</dbReference>
<gene>
    <name evidence="19" type="primary">brfB</name>
    <name evidence="19" type="ORF">HMPREF0004_4405</name>
</gene>
<dbReference type="PATRIC" id="fig|742159.3.peg.5406"/>
<dbReference type="InterPro" id="IPR012910">
    <property type="entry name" value="Plug_dom"/>
</dbReference>
<evidence type="ECO:0000256" key="12">
    <source>
        <dbReference type="ARBA" id="ARBA00023170"/>
    </source>
</evidence>
<keyword evidence="3 14" id="KW-0813">Transport</keyword>
<keyword evidence="13 14" id="KW-0998">Cell outer membrane</keyword>
<evidence type="ECO:0000256" key="1">
    <source>
        <dbReference type="ARBA" id="ARBA00004571"/>
    </source>
</evidence>
<keyword evidence="5" id="KW-0410">Iron transport</keyword>
<dbReference type="InterPro" id="IPR039426">
    <property type="entry name" value="TonB-dep_rcpt-like"/>
</dbReference>
<dbReference type="SUPFAM" id="SSF56935">
    <property type="entry name" value="Porins"/>
    <property type="match status" value="1"/>
</dbReference>
<protein>
    <submittedName>
        <fullName evidence="19">TonB-dependent siderophore receptor</fullName>
    </submittedName>
</protein>
<dbReference type="EMBL" id="ADMS01000101">
    <property type="protein sequence ID" value="EFF74217.1"/>
    <property type="molecule type" value="Genomic_DNA"/>
</dbReference>
<evidence type="ECO:0000313" key="20">
    <source>
        <dbReference type="Proteomes" id="UP000004510"/>
    </source>
</evidence>
<name>D4XG28_9BURK</name>
<keyword evidence="11 14" id="KW-0472">Membrane</keyword>
<evidence type="ECO:0000256" key="6">
    <source>
        <dbReference type="ARBA" id="ARBA00022692"/>
    </source>
</evidence>
<dbReference type="Proteomes" id="UP000004510">
    <property type="component" value="Unassembled WGS sequence"/>
</dbReference>
<evidence type="ECO:0000256" key="16">
    <source>
        <dbReference type="RuleBase" id="RU003357"/>
    </source>
</evidence>
<dbReference type="PROSITE" id="PS52016">
    <property type="entry name" value="TONB_DEPENDENT_REC_3"/>
    <property type="match status" value="1"/>
</dbReference>
<reference evidence="20" key="1">
    <citation type="submission" date="2010-03" db="EMBL/GenBank/DDBJ databases">
        <title>Complete sequence of Mobiluncus curtisii ATCC 43063.</title>
        <authorList>
            <person name="Muzny D."/>
            <person name="Qin X."/>
            <person name="Deng J."/>
            <person name="Jiang H."/>
            <person name="Liu Y."/>
            <person name="Qu J."/>
            <person name="Song X.-Z."/>
            <person name="Zhang L."/>
            <person name="Thornton R."/>
            <person name="Coyle M."/>
            <person name="Francisco L."/>
            <person name="Jackson L."/>
            <person name="Javaid M."/>
            <person name="Korchina V."/>
            <person name="Kovar C."/>
            <person name="Mata R."/>
            <person name="Mathew T."/>
            <person name="Ngo R."/>
            <person name="Nguyen L."/>
            <person name="Nguyen N."/>
            <person name="Okwuonu G."/>
            <person name="Ongeri F."/>
            <person name="Pham C."/>
            <person name="Simmons D."/>
            <person name="Wilczek-Boney K."/>
            <person name="Hale W."/>
            <person name="Jakkamsetti A."/>
            <person name="Pham P."/>
            <person name="Ruth R."/>
            <person name="San Lucas F."/>
            <person name="Warren J."/>
            <person name="Zhang J."/>
            <person name="Zhao Z."/>
            <person name="Zhou C."/>
            <person name="Zhu D."/>
            <person name="Lee S."/>
            <person name="Bess C."/>
            <person name="Blankenburg K."/>
            <person name="Forbes L."/>
            <person name="Fu Q."/>
            <person name="Gubbala S."/>
            <person name="Hirani K."/>
            <person name="Jayaseelan J.C."/>
            <person name="Lara F."/>
            <person name="Munidasa M."/>
            <person name="Palculict T."/>
            <person name="Patil S."/>
            <person name="Pu L.-L."/>
            <person name="Saada N."/>
            <person name="Tang L."/>
            <person name="Weissenberger G."/>
            <person name="Zhu Y."/>
            <person name="Hemphill L."/>
            <person name="Shang Y."/>
            <person name="Youmans B."/>
            <person name="Ayvaz T."/>
            <person name="Ross M."/>
            <person name="Santibanez J."/>
            <person name="Aqrawi P."/>
            <person name="Gross S."/>
            <person name="Joshi V."/>
            <person name="Fowler G."/>
            <person name="Nazareth L."/>
            <person name="Reid J."/>
            <person name="Worley K."/>
            <person name="Petrosino J."/>
            <person name="Highlander S."/>
            <person name="Gibbs R."/>
            <person name="Gibbs R."/>
        </authorList>
    </citation>
    <scope>NUCLEOTIDE SEQUENCE [LARGE SCALE GENOMIC DNA]</scope>
    <source>
        <strain evidence="20">ATCC 43553</strain>
    </source>
</reference>
<accession>D4XG28</accession>
<dbReference type="HOGENOM" id="CLU_008287_22_0_4"/>
<evidence type="ECO:0000256" key="3">
    <source>
        <dbReference type="ARBA" id="ARBA00022448"/>
    </source>
</evidence>
<dbReference type="AlphaFoldDB" id="D4XG28"/>
<evidence type="ECO:0000256" key="5">
    <source>
        <dbReference type="ARBA" id="ARBA00022496"/>
    </source>
</evidence>
<comment type="similarity">
    <text evidence="2 14 16">Belongs to the TonB-dependent receptor family.</text>
</comment>
<keyword evidence="9" id="KW-0406">Ion transport</keyword>
<evidence type="ECO:0000256" key="10">
    <source>
        <dbReference type="ARBA" id="ARBA00023077"/>
    </source>
</evidence>
<proteinExistence type="inferred from homology"/>
<evidence type="ECO:0000256" key="2">
    <source>
        <dbReference type="ARBA" id="ARBA00009810"/>
    </source>
</evidence>
<evidence type="ECO:0000259" key="18">
    <source>
        <dbReference type="Pfam" id="PF07715"/>
    </source>
</evidence>
<keyword evidence="8" id="KW-0408">Iron</keyword>
<keyword evidence="12 19" id="KW-0675">Receptor</keyword>
<evidence type="ECO:0000259" key="17">
    <source>
        <dbReference type="Pfam" id="PF00593"/>
    </source>
</evidence>
<evidence type="ECO:0000256" key="4">
    <source>
        <dbReference type="ARBA" id="ARBA00022452"/>
    </source>
</evidence>
<dbReference type="GO" id="GO:0015344">
    <property type="term" value="F:siderophore uptake transmembrane transporter activity"/>
    <property type="evidence" value="ECO:0007669"/>
    <property type="project" value="TreeGrafter"/>
</dbReference>
<dbReference type="NCBIfam" id="TIGR01783">
    <property type="entry name" value="TonB-siderophor"/>
    <property type="match status" value="1"/>
</dbReference>
<dbReference type="Pfam" id="PF00593">
    <property type="entry name" value="TonB_dep_Rec_b-barrel"/>
    <property type="match status" value="1"/>
</dbReference>
<sequence length="764" mass="81325">MRDPIGIVCFSARQRAVIAPAIPDMKIRTLACVAATLPCFGAVHAQTTPSVQTPSAADSGSVVSMQAIKVEASADASAGGLAAPFAGGQVATGGRVGILGTLDNLSTPFSVTSYTNELIQDKQARSVGDVLQNDSGVRVARGFGNFQESYFIRGFILSSDDVAYNGLYSLLPRQYIATELFERVEVLRGASAFLTGATPGGGGIGGVINLVPKRAPNEPLTRVTTGISSGGQVQLSTDIARRFGPDDSTGIRLNAAQRSGDTAIDDEHSRTSLVSLGVDWRSADTRLSADIGWQENKLKRARPNVTLGAGVTSVPDAPDASSNYAQPWSYSNERDVFGTVRAEHDFSDKLTGWAAYGFRRSDEANSLGNVTLTNGSTGAGTFYRFDNTREDSVNTGELGLRAKLRTGPVGHELVASASFFDLKKKNAYIMDFANTFATNIYDPVSYDKPAFSAGALRGNDIDNPALQGRTRMSSYALGDTMSFLDEKVLLTLGIRHQRLSQRDYAYNTGKENGAYDASRNSPAAGIVFKVAPSVSLYANYIEALVAGPTAPANANGKPVPNVGQSLQPYVSKQKEVGVKYEGDGLGAGLALFSTDKPRAMYNASNELTTSGKDRHQGVELTVYGEPIKSVRVLGGVTWLDAEQRSTGTASLDGNRVIGVPRFQANMGVEWDIPGVQGLAVDGRMVYTGASYANDANTLKVPGWTRFDAGLRYMTDVDGHVVTLRARVENIANRNYWSSVGGYPGNGYLVLGGPRTFLLSASMDF</sequence>
<keyword evidence="7" id="KW-0732">Signal</keyword>
<dbReference type="Gene3D" id="2.170.130.10">
    <property type="entry name" value="TonB-dependent receptor, plug domain"/>
    <property type="match status" value="1"/>
</dbReference>
<evidence type="ECO:0000256" key="8">
    <source>
        <dbReference type="ARBA" id="ARBA00023004"/>
    </source>
</evidence>
<evidence type="ECO:0000256" key="7">
    <source>
        <dbReference type="ARBA" id="ARBA00022729"/>
    </source>
</evidence>
<dbReference type="InterPro" id="IPR010105">
    <property type="entry name" value="TonB_sidphr_rcpt"/>
</dbReference>
<dbReference type="PROSITE" id="PS01156">
    <property type="entry name" value="TONB_DEPENDENT_REC_2"/>
    <property type="match status" value="1"/>
</dbReference>
<keyword evidence="6 14" id="KW-0812">Transmembrane</keyword>
<dbReference type="GO" id="GO:0015891">
    <property type="term" value="P:siderophore transport"/>
    <property type="evidence" value="ECO:0007669"/>
    <property type="project" value="InterPro"/>
</dbReference>
<dbReference type="PANTHER" id="PTHR32552:SF82">
    <property type="entry name" value="FCUA PROTEIN"/>
    <property type="match status" value="1"/>
</dbReference>
<evidence type="ECO:0000256" key="11">
    <source>
        <dbReference type="ARBA" id="ARBA00023136"/>
    </source>
</evidence>
<dbReference type="Gene3D" id="2.40.170.20">
    <property type="entry name" value="TonB-dependent receptor, beta-barrel domain"/>
    <property type="match status" value="1"/>
</dbReference>
<evidence type="ECO:0000256" key="15">
    <source>
        <dbReference type="PROSITE-ProRule" id="PRU10144"/>
    </source>
</evidence>
<evidence type="ECO:0000256" key="13">
    <source>
        <dbReference type="ARBA" id="ARBA00023237"/>
    </source>
</evidence>
<keyword evidence="4 14" id="KW-1134">Transmembrane beta strand</keyword>
<evidence type="ECO:0000256" key="9">
    <source>
        <dbReference type="ARBA" id="ARBA00023065"/>
    </source>
</evidence>
<dbReference type="GO" id="GO:0009279">
    <property type="term" value="C:cell outer membrane"/>
    <property type="evidence" value="ECO:0007669"/>
    <property type="project" value="UniProtKB-SubCell"/>
</dbReference>
<dbReference type="Pfam" id="PF07715">
    <property type="entry name" value="Plug"/>
    <property type="match status" value="1"/>
</dbReference>
<comment type="caution">
    <text evidence="19">The sequence shown here is derived from an EMBL/GenBank/DDBJ whole genome shotgun (WGS) entry which is preliminary data.</text>
</comment>
<dbReference type="PANTHER" id="PTHR32552">
    <property type="entry name" value="FERRICHROME IRON RECEPTOR-RELATED"/>
    <property type="match status" value="1"/>
</dbReference>
<dbReference type="InterPro" id="IPR037066">
    <property type="entry name" value="Plug_dom_sf"/>
</dbReference>
<dbReference type="InterPro" id="IPR036942">
    <property type="entry name" value="Beta-barrel_TonB_sf"/>
</dbReference>
<dbReference type="InterPro" id="IPR000531">
    <property type="entry name" value="Beta-barrel_TonB"/>
</dbReference>
<evidence type="ECO:0000256" key="14">
    <source>
        <dbReference type="PROSITE-ProRule" id="PRU01360"/>
    </source>
</evidence>
<feature type="domain" description="TonB-dependent receptor plug" evidence="18">
    <location>
        <begin position="105"/>
        <end position="202"/>
    </location>
</feature>
<comment type="subcellular location">
    <subcellularLocation>
        <location evidence="1 14">Cell outer membrane</location>
        <topology evidence="1 14">Multi-pass membrane protein</topology>
    </subcellularLocation>
</comment>
<keyword evidence="10 16" id="KW-0798">TonB box</keyword>
<dbReference type="CDD" id="cd01347">
    <property type="entry name" value="ligand_gated_channel"/>
    <property type="match status" value="1"/>
</dbReference>
<feature type="short sequence motif" description="TonB C-terminal box" evidence="15">
    <location>
        <begin position="747"/>
        <end position="764"/>
    </location>
</feature>
<dbReference type="GO" id="GO:0038023">
    <property type="term" value="F:signaling receptor activity"/>
    <property type="evidence" value="ECO:0007669"/>
    <property type="project" value="InterPro"/>
</dbReference>
<dbReference type="eggNOG" id="COG4774">
    <property type="taxonomic scope" value="Bacteria"/>
</dbReference>
<organism evidence="19 20">
    <name type="scientific">Achromobacter piechaudii ATCC 43553</name>
    <dbReference type="NCBI Taxonomy" id="742159"/>
    <lineage>
        <taxon>Bacteria</taxon>
        <taxon>Pseudomonadati</taxon>
        <taxon>Pseudomonadota</taxon>
        <taxon>Betaproteobacteria</taxon>
        <taxon>Burkholderiales</taxon>
        <taxon>Alcaligenaceae</taxon>
        <taxon>Achromobacter</taxon>
    </lineage>
</organism>
<feature type="domain" description="TonB-dependent receptor-like beta-barrel" evidence="17">
    <location>
        <begin position="280"/>
        <end position="730"/>
    </location>
</feature>
<evidence type="ECO:0000313" key="19">
    <source>
        <dbReference type="EMBL" id="EFF74217.1"/>
    </source>
</evidence>